<accession>A0ABW9KGM9</accession>
<organism evidence="3 4">
    <name type="scientific">Terriglobus aquaticus</name>
    <dbReference type="NCBI Taxonomy" id="940139"/>
    <lineage>
        <taxon>Bacteria</taxon>
        <taxon>Pseudomonadati</taxon>
        <taxon>Acidobacteriota</taxon>
        <taxon>Terriglobia</taxon>
        <taxon>Terriglobales</taxon>
        <taxon>Acidobacteriaceae</taxon>
        <taxon>Terriglobus</taxon>
    </lineage>
</organism>
<dbReference type="PANTHER" id="PTHR30388">
    <property type="entry name" value="ALDEHYDE OXIDOREDUCTASE MOLYBDENUM COFACTOR ASSEMBLY PROTEIN"/>
    <property type="match status" value="1"/>
</dbReference>
<dbReference type="InterPro" id="IPR003777">
    <property type="entry name" value="XdhC_CoxI"/>
</dbReference>
<dbReference type="InterPro" id="IPR027051">
    <property type="entry name" value="XdhC_Rossmann_dom"/>
</dbReference>
<sequence>MWRERRDLIEMWRAGRAAALATLVAIDGSSYRRPGARLMIATDGGFAGSISGGCLETEIARKARWLVRDGATVERYSTALDENDIPFGLGCGGTVHVLLEPAGTPEFESLMLALEGTLQGQAADVYTTLPSEGRAFSRIVLPQTGMPLQHPADPLAHHEHLASPPRLLIFGAGNDAQPLVNMAALLGWRVVVIDGRAQWARPERFPAAERVVVASPTSLSFAIAPDDFAVVMTHSFDQDRDWLQALLPLHLPYLGLLGARHRSARLAGDLATLLQWPLDTVCASLRAPVGLDLGGDGAEAIALSVIAEIQACAANKSSLSRRMSADAALQEIARPDRAAFIPSSCAI</sequence>
<dbReference type="Pfam" id="PF13478">
    <property type="entry name" value="XdhC_C"/>
    <property type="match status" value="1"/>
</dbReference>
<evidence type="ECO:0000313" key="4">
    <source>
        <dbReference type="Proteomes" id="UP001634747"/>
    </source>
</evidence>
<dbReference type="Gene3D" id="3.40.50.720">
    <property type="entry name" value="NAD(P)-binding Rossmann-like Domain"/>
    <property type="match status" value="1"/>
</dbReference>
<comment type="caution">
    <text evidence="3">The sequence shown here is derived from an EMBL/GenBank/DDBJ whole genome shotgun (WGS) entry which is preliminary data.</text>
</comment>
<dbReference type="Proteomes" id="UP001634747">
    <property type="component" value="Unassembled WGS sequence"/>
</dbReference>
<reference evidence="3 4" key="1">
    <citation type="submission" date="2024-12" db="EMBL/GenBank/DDBJ databases">
        <authorList>
            <person name="Lee Y."/>
        </authorList>
    </citation>
    <scope>NUCLEOTIDE SEQUENCE [LARGE SCALE GENOMIC DNA]</scope>
    <source>
        <strain evidence="3 4">03SUJ4</strain>
    </source>
</reference>
<evidence type="ECO:0000259" key="2">
    <source>
        <dbReference type="Pfam" id="PF13478"/>
    </source>
</evidence>
<dbReference type="RefSeq" id="WP_344687464.1">
    <property type="nucleotide sequence ID" value="NZ_BAABBH010000001.1"/>
</dbReference>
<feature type="domain" description="XdhC- CoxI" evidence="1">
    <location>
        <begin position="12"/>
        <end position="76"/>
    </location>
</feature>
<feature type="domain" description="XdhC Rossmann" evidence="2">
    <location>
        <begin position="167"/>
        <end position="309"/>
    </location>
</feature>
<evidence type="ECO:0000259" key="1">
    <source>
        <dbReference type="Pfam" id="PF02625"/>
    </source>
</evidence>
<dbReference type="Pfam" id="PF02625">
    <property type="entry name" value="XdhC_CoxI"/>
    <property type="match status" value="1"/>
</dbReference>
<gene>
    <name evidence="3" type="ORF">ACK2TP_03435</name>
</gene>
<dbReference type="InterPro" id="IPR052698">
    <property type="entry name" value="MoCofactor_Util/Proc"/>
</dbReference>
<dbReference type="EMBL" id="JBJYXY010000001">
    <property type="protein sequence ID" value="MFN2974804.1"/>
    <property type="molecule type" value="Genomic_DNA"/>
</dbReference>
<proteinExistence type="predicted"/>
<keyword evidence="4" id="KW-1185">Reference proteome</keyword>
<dbReference type="PANTHER" id="PTHR30388:SF6">
    <property type="entry name" value="XANTHINE DEHYDROGENASE SUBUNIT A-RELATED"/>
    <property type="match status" value="1"/>
</dbReference>
<protein>
    <submittedName>
        <fullName evidence="3">XdhC family protein</fullName>
    </submittedName>
</protein>
<name>A0ABW9KGM9_9BACT</name>
<evidence type="ECO:0000313" key="3">
    <source>
        <dbReference type="EMBL" id="MFN2974804.1"/>
    </source>
</evidence>